<dbReference type="Gene3D" id="3.30.1120.10">
    <property type="match status" value="1"/>
</dbReference>
<evidence type="ECO:0000313" key="6">
    <source>
        <dbReference type="EMBL" id="SIS80344.1"/>
    </source>
</evidence>
<organism evidence="6 7">
    <name type="scientific">Zobellia uliginosa</name>
    <dbReference type="NCBI Taxonomy" id="143224"/>
    <lineage>
        <taxon>Bacteria</taxon>
        <taxon>Pseudomonadati</taxon>
        <taxon>Bacteroidota</taxon>
        <taxon>Flavobacteriia</taxon>
        <taxon>Flavobacteriales</taxon>
        <taxon>Flavobacteriaceae</taxon>
        <taxon>Zobellia</taxon>
    </lineage>
</organism>
<evidence type="ECO:0000256" key="1">
    <source>
        <dbReference type="ARBA" id="ARBA00008779"/>
    </source>
</evidence>
<dbReference type="PANTHER" id="PTHR42693:SF53">
    <property type="entry name" value="ENDO-4-O-SULFATASE"/>
    <property type="match status" value="1"/>
</dbReference>
<dbReference type="InterPro" id="IPR000917">
    <property type="entry name" value="Sulfatase_N"/>
</dbReference>
<dbReference type="SUPFAM" id="SSF53649">
    <property type="entry name" value="Alkaline phosphatase-like"/>
    <property type="match status" value="1"/>
</dbReference>
<dbReference type="PROSITE" id="PS00149">
    <property type="entry name" value="SULFATASE_2"/>
    <property type="match status" value="1"/>
</dbReference>
<reference evidence="6 7" key="1">
    <citation type="submission" date="2017-01" db="EMBL/GenBank/DDBJ databases">
        <authorList>
            <person name="Varghese N."/>
            <person name="Submissions S."/>
        </authorList>
    </citation>
    <scope>NUCLEOTIDE SEQUENCE [LARGE SCALE GENOMIC DNA]</scope>
    <source>
        <strain evidence="6 7">DSM 2061</strain>
    </source>
</reference>
<sequence>MSSGFYATSNICSTLNIIFKTDPMKRLPLLILALWGLTNSPLAAQKPNIVIIYADDMGYGDLQCQNKDSKIPTPNLNQLASEGMRFTDAHSSSGICSPSRYALLTGTYHWRRQHDIVNSFGPPFFNESDVTLPELLKNNGYKTAAIGKWHLGWNWKFKNEATGEVFQWNKMRKFYKPEDIDWSEPLSGGPLDQGFDYYFGDGTINFPPYAWIENDKFVELPKEVMDVHNVGFDVNEGEWEFRPGPKVKGWNPYEVLPTLTKKTVAYINQQKAGKPFFLYLALPSPHAPIIPNEEFIGKSKAGPYGDYMFQTDWVAGQVMKALKDKGLEKNTIVIFTADNGPEKYAFERAEKYEHYSMGDFRGLKRDVWEGGHHVPFIVKWPEQVKAGTVSKEVISQVDIMATLAEITNATIPKNAAPDSYNLLDLLKGKKYSTPLREATVHNTYNGIWGLRKGKWLYINKPSGEHSKMPDSFKKLRGYKDFDTPALLFNMEEDAEQRNNIFEAHPDVIQEMATILKTYKDQGYSVKR</sequence>
<name>A0ABY1KUB9_9FLAO</name>
<evidence type="ECO:0000313" key="7">
    <source>
        <dbReference type="Proteomes" id="UP000185728"/>
    </source>
</evidence>
<dbReference type="PANTHER" id="PTHR42693">
    <property type="entry name" value="ARYLSULFATASE FAMILY MEMBER"/>
    <property type="match status" value="1"/>
</dbReference>
<keyword evidence="2" id="KW-0479">Metal-binding</keyword>
<dbReference type="InterPro" id="IPR050738">
    <property type="entry name" value="Sulfatase"/>
</dbReference>
<comment type="similarity">
    <text evidence="1">Belongs to the sulfatase family.</text>
</comment>
<keyword evidence="3" id="KW-0378">Hydrolase</keyword>
<feature type="domain" description="Sulfatase N-terminal" evidence="5">
    <location>
        <begin position="47"/>
        <end position="408"/>
    </location>
</feature>
<protein>
    <submittedName>
        <fullName evidence="6">Arylsulfatase A</fullName>
    </submittedName>
</protein>
<dbReference type="Proteomes" id="UP000185728">
    <property type="component" value="Unassembled WGS sequence"/>
</dbReference>
<evidence type="ECO:0000256" key="3">
    <source>
        <dbReference type="ARBA" id="ARBA00022801"/>
    </source>
</evidence>
<dbReference type="EMBL" id="FTOB01000004">
    <property type="protein sequence ID" value="SIS80344.1"/>
    <property type="molecule type" value="Genomic_DNA"/>
</dbReference>
<keyword evidence="7" id="KW-1185">Reference proteome</keyword>
<dbReference type="Gene3D" id="3.40.720.10">
    <property type="entry name" value="Alkaline Phosphatase, subunit A"/>
    <property type="match status" value="1"/>
</dbReference>
<proteinExistence type="inferred from homology"/>
<keyword evidence="4" id="KW-0106">Calcium</keyword>
<evidence type="ECO:0000256" key="4">
    <source>
        <dbReference type="ARBA" id="ARBA00022837"/>
    </source>
</evidence>
<gene>
    <name evidence="6" type="ORF">SAMN05421766_10427</name>
</gene>
<dbReference type="InterPro" id="IPR024607">
    <property type="entry name" value="Sulfatase_CS"/>
</dbReference>
<dbReference type="CDD" id="cd16143">
    <property type="entry name" value="ARS_like"/>
    <property type="match status" value="1"/>
</dbReference>
<evidence type="ECO:0000256" key="2">
    <source>
        <dbReference type="ARBA" id="ARBA00022723"/>
    </source>
</evidence>
<dbReference type="Pfam" id="PF00884">
    <property type="entry name" value="Sulfatase"/>
    <property type="match status" value="1"/>
</dbReference>
<accession>A0ABY1KUB9</accession>
<comment type="caution">
    <text evidence="6">The sequence shown here is derived from an EMBL/GenBank/DDBJ whole genome shotgun (WGS) entry which is preliminary data.</text>
</comment>
<dbReference type="PROSITE" id="PS00523">
    <property type="entry name" value="SULFATASE_1"/>
    <property type="match status" value="1"/>
</dbReference>
<evidence type="ECO:0000259" key="5">
    <source>
        <dbReference type="Pfam" id="PF00884"/>
    </source>
</evidence>
<dbReference type="InterPro" id="IPR017850">
    <property type="entry name" value="Alkaline_phosphatase_core_sf"/>
</dbReference>